<dbReference type="AlphaFoldDB" id="A0AAW9HXM8"/>
<reference evidence="2" key="1">
    <citation type="submission" date="2023-10" db="EMBL/GenBank/DDBJ databases">
        <title>Whole Genome based description of the genera Actinobaculum and Actinotignum reveals a complex phylogenetic relationship within the species included in the genus Actinotignum.</title>
        <authorList>
            <person name="Jensen C.S."/>
            <person name="Dargis R."/>
            <person name="Kemp M."/>
            <person name="Christensen J.J."/>
        </authorList>
    </citation>
    <scope>NUCLEOTIDE SEQUENCE</scope>
    <source>
        <strain evidence="2">SLA_B511</strain>
    </source>
</reference>
<keyword evidence="1" id="KW-0472">Membrane</keyword>
<accession>A0AAW9HXM8</accession>
<gene>
    <name evidence="2" type="ORF">R6G80_02375</name>
</gene>
<feature type="transmembrane region" description="Helical" evidence="1">
    <location>
        <begin position="130"/>
        <end position="158"/>
    </location>
</feature>
<feature type="transmembrane region" description="Helical" evidence="1">
    <location>
        <begin position="71"/>
        <end position="93"/>
    </location>
</feature>
<proteinExistence type="predicted"/>
<evidence type="ECO:0000256" key="1">
    <source>
        <dbReference type="SAM" id="Phobius"/>
    </source>
</evidence>
<feature type="transmembrane region" description="Helical" evidence="1">
    <location>
        <begin position="164"/>
        <end position="185"/>
    </location>
</feature>
<dbReference type="PANTHER" id="PTHR18640">
    <property type="entry name" value="SOLUTE CARRIER FAMILY 10 MEMBER 7"/>
    <property type="match status" value="1"/>
</dbReference>
<comment type="caution">
    <text evidence="2">The sequence shown here is derived from an EMBL/GenBank/DDBJ whole genome shotgun (WGS) entry which is preliminary data.</text>
</comment>
<dbReference type="InterPro" id="IPR038770">
    <property type="entry name" value="Na+/solute_symporter_sf"/>
</dbReference>
<dbReference type="EMBL" id="JAWNGC010000002">
    <property type="protein sequence ID" value="MDY5154571.1"/>
    <property type="molecule type" value="Genomic_DNA"/>
</dbReference>
<evidence type="ECO:0000313" key="3">
    <source>
        <dbReference type="Proteomes" id="UP001281731"/>
    </source>
</evidence>
<name>A0AAW9HXM8_9ACTO</name>
<protein>
    <submittedName>
        <fullName evidence="2">Bile acid:sodium symporter family protein</fullName>
    </submittedName>
</protein>
<keyword evidence="1" id="KW-1133">Transmembrane helix</keyword>
<keyword evidence="1" id="KW-0812">Transmembrane</keyword>
<dbReference type="Gene3D" id="1.20.1530.20">
    <property type="match status" value="1"/>
</dbReference>
<dbReference type="Proteomes" id="UP001281731">
    <property type="component" value="Unassembled WGS sequence"/>
</dbReference>
<dbReference type="Pfam" id="PF13593">
    <property type="entry name" value="SBF_like"/>
    <property type="match status" value="1"/>
</dbReference>
<feature type="transmembrane region" description="Helical" evidence="1">
    <location>
        <begin position="99"/>
        <end position="118"/>
    </location>
</feature>
<dbReference type="PIRSF" id="PIRSF026166">
    <property type="entry name" value="UCP026166"/>
    <property type="match status" value="1"/>
</dbReference>
<feature type="transmembrane region" description="Helical" evidence="1">
    <location>
        <begin position="40"/>
        <end position="59"/>
    </location>
</feature>
<dbReference type="InterPro" id="IPR016833">
    <property type="entry name" value="Put_Na-Bile_cotransptr"/>
</dbReference>
<dbReference type="GO" id="GO:0005886">
    <property type="term" value="C:plasma membrane"/>
    <property type="evidence" value="ECO:0007669"/>
    <property type="project" value="TreeGrafter"/>
</dbReference>
<dbReference type="PANTHER" id="PTHR18640:SF5">
    <property type="entry name" value="SODIUM_BILE ACID COTRANSPORTER 7"/>
    <property type="match status" value="1"/>
</dbReference>
<feature type="transmembrane region" description="Helical" evidence="1">
    <location>
        <begin position="15"/>
        <end position="34"/>
    </location>
</feature>
<feature type="transmembrane region" description="Helical" evidence="1">
    <location>
        <begin position="231"/>
        <end position="254"/>
    </location>
</feature>
<organism evidence="2 3">
    <name type="scientific">Actinotignum urinale</name>
    <dbReference type="NCBI Taxonomy" id="190146"/>
    <lineage>
        <taxon>Bacteria</taxon>
        <taxon>Bacillati</taxon>
        <taxon>Actinomycetota</taxon>
        <taxon>Actinomycetes</taxon>
        <taxon>Actinomycetales</taxon>
        <taxon>Actinomycetaceae</taxon>
        <taxon>Actinotignum</taxon>
    </lineage>
</organism>
<evidence type="ECO:0000313" key="2">
    <source>
        <dbReference type="EMBL" id="MDY5154571.1"/>
    </source>
</evidence>
<feature type="transmembrane region" description="Helical" evidence="1">
    <location>
        <begin position="296"/>
        <end position="315"/>
    </location>
</feature>
<sequence length="326" mass="35122">MRHLRKHRFIWRPDVLVVGIIIAMILGLIIHAPLGVRNALGVLGDVGVGLVFFVYGMRLHTRDVLAGLKNIRLQGLVFIFTYMVFPLIGFALGKLTGTFLGSGFALGFLYLSLLPSTIQSSVAMVSIGRGNVAAAVTSATISNIAGIFITPVLVLLFLNIDGAHAGGITSVLLKLLVPFIVGQCLQPWVGDWFRAHPKVVRTTDNSSIIVIVFSSVLNATADGAWKGVTVATIATLFGLCCLMLALMLGLTWQVSKWCGFSMEDRIAILMCGSKKSLASGLPMAKALFPPSIVAPLNVPVVIFHQLQIFVCALLAQHLRKRDGYKD</sequence>
<dbReference type="RefSeq" id="WP_320756336.1">
    <property type="nucleotide sequence ID" value="NZ_CP171105.1"/>
</dbReference>
<feature type="transmembrane region" description="Helical" evidence="1">
    <location>
        <begin position="206"/>
        <end position="225"/>
    </location>
</feature>